<dbReference type="PROSITE" id="PS51417">
    <property type="entry name" value="ARF"/>
    <property type="match status" value="1"/>
</dbReference>
<dbReference type="Pfam" id="PF00071">
    <property type="entry name" value="Ras"/>
    <property type="match status" value="1"/>
</dbReference>
<dbReference type="SMART" id="SM00173">
    <property type="entry name" value="RAS"/>
    <property type="match status" value="1"/>
</dbReference>
<dbReference type="SMART" id="SM00174">
    <property type="entry name" value="RHO"/>
    <property type="match status" value="1"/>
</dbReference>
<accession>A0ABR2KUB9</accession>
<dbReference type="InterPro" id="IPR005225">
    <property type="entry name" value="Small_GTP-bd"/>
</dbReference>
<organism evidence="2 3">
    <name type="scientific">Tritrichomonas musculus</name>
    <dbReference type="NCBI Taxonomy" id="1915356"/>
    <lineage>
        <taxon>Eukaryota</taxon>
        <taxon>Metamonada</taxon>
        <taxon>Parabasalia</taxon>
        <taxon>Tritrichomonadida</taxon>
        <taxon>Tritrichomonadidae</taxon>
        <taxon>Tritrichomonas</taxon>
    </lineage>
</organism>
<dbReference type="InterPro" id="IPR027417">
    <property type="entry name" value="P-loop_NTPase"/>
</dbReference>
<keyword evidence="3" id="KW-1185">Reference proteome</keyword>
<proteinExistence type="inferred from homology"/>
<comment type="similarity">
    <text evidence="1">Belongs to the small GTPase superfamily. Rab family.</text>
</comment>
<dbReference type="EMBL" id="JAPFFF010000003">
    <property type="protein sequence ID" value="KAK8894366.1"/>
    <property type="molecule type" value="Genomic_DNA"/>
</dbReference>
<dbReference type="Gene3D" id="3.40.50.300">
    <property type="entry name" value="P-loop containing nucleotide triphosphate hydrolases"/>
    <property type="match status" value="1"/>
</dbReference>
<evidence type="ECO:0000313" key="3">
    <source>
        <dbReference type="Proteomes" id="UP001470230"/>
    </source>
</evidence>
<protein>
    <submittedName>
        <fullName evidence="2">Ras- protein Rab-4A</fullName>
    </submittedName>
</protein>
<dbReference type="InterPro" id="IPR050209">
    <property type="entry name" value="Rab_GTPases_membrane_traffic"/>
</dbReference>
<dbReference type="SUPFAM" id="SSF52540">
    <property type="entry name" value="P-loop containing nucleoside triphosphate hydrolases"/>
    <property type="match status" value="1"/>
</dbReference>
<sequence length="231" mass="26122">MLQKFDYIIKVIIVGESAVGKTSILRRFTKDTFTEEKRSTIGVDFNTKTLNTQKYKIQLQLWDTSGQEVYRSITSGYFKGAIGALFVFDLTKLETLQKLNSWLNDVMELAHPACIFALIGNKLDLVANKSNQDNQREIIKDNNDENTKEDSNECLNNESELSKIAQEFANENSMLYFEASAKTGQNVQNAFNALVDAIVKNLDDGLYDFSSTPDTVDFQNDQPHNHSSCCM</sequence>
<reference evidence="2 3" key="1">
    <citation type="submission" date="2024-04" db="EMBL/GenBank/DDBJ databases">
        <title>Tritrichomonas musculus Genome.</title>
        <authorList>
            <person name="Alves-Ferreira E."/>
            <person name="Grigg M."/>
            <person name="Lorenzi H."/>
            <person name="Galac M."/>
        </authorList>
    </citation>
    <scope>NUCLEOTIDE SEQUENCE [LARGE SCALE GENOMIC DNA]</scope>
    <source>
        <strain evidence="2 3">EAF2021</strain>
    </source>
</reference>
<dbReference type="PROSITE" id="PS51421">
    <property type="entry name" value="RAS"/>
    <property type="match status" value="1"/>
</dbReference>
<gene>
    <name evidence="2" type="ORF">M9Y10_022801</name>
</gene>
<dbReference type="Proteomes" id="UP001470230">
    <property type="component" value="Unassembled WGS sequence"/>
</dbReference>
<dbReference type="InterPro" id="IPR001806">
    <property type="entry name" value="Small_GTPase"/>
</dbReference>
<dbReference type="NCBIfam" id="TIGR00231">
    <property type="entry name" value="small_GTP"/>
    <property type="match status" value="1"/>
</dbReference>
<evidence type="ECO:0000313" key="2">
    <source>
        <dbReference type="EMBL" id="KAK8894366.1"/>
    </source>
</evidence>
<dbReference type="SMART" id="SM00175">
    <property type="entry name" value="RAB"/>
    <property type="match status" value="1"/>
</dbReference>
<dbReference type="PROSITE" id="PS51419">
    <property type="entry name" value="RAB"/>
    <property type="match status" value="1"/>
</dbReference>
<dbReference type="PANTHER" id="PTHR47979">
    <property type="entry name" value="DRAB11-RELATED"/>
    <property type="match status" value="1"/>
</dbReference>
<dbReference type="CDD" id="cd00154">
    <property type="entry name" value="Rab"/>
    <property type="match status" value="1"/>
</dbReference>
<dbReference type="SMART" id="SM00176">
    <property type="entry name" value="RAN"/>
    <property type="match status" value="1"/>
</dbReference>
<dbReference type="PRINTS" id="PR00449">
    <property type="entry name" value="RASTRNSFRMNG"/>
</dbReference>
<comment type="caution">
    <text evidence="2">The sequence shown here is derived from an EMBL/GenBank/DDBJ whole genome shotgun (WGS) entry which is preliminary data.</text>
</comment>
<evidence type="ECO:0000256" key="1">
    <source>
        <dbReference type="ARBA" id="ARBA00006270"/>
    </source>
</evidence>
<name>A0ABR2KUB9_9EUKA</name>